<keyword evidence="3" id="KW-1185">Reference proteome</keyword>
<dbReference type="EMBL" id="JAVRJZ010000018">
    <property type="protein sequence ID" value="KAK2708336.1"/>
    <property type="molecule type" value="Genomic_DNA"/>
</dbReference>
<protein>
    <submittedName>
        <fullName evidence="2">Uncharacterized protein</fullName>
    </submittedName>
</protein>
<dbReference type="Proteomes" id="UP001187531">
    <property type="component" value="Unassembled WGS sequence"/>
</dbReference>
<evidence type="ECO:0000313" key="3">
    <source>
        <dbReference type="Proteomes" id="UP001187531"/>
    </source>
</evidence>
<sequence>MLLEPVSNKLDRHYQLLATKHPLYLLDQQKKMPKSAKNIRLYPKASALKNNSIGCKKGALKVFTDTPEKDAIEVASKAKQDKLKEKGTRKRQIWEGEKVSKKKQETGLPEDSASIKFENKNLFIIYVGLVLKMEKAELKIKFARKKLGSGLKFIFPDVGDIAPVNIRDVKLKLPCPTIIGGTCQIASAMMFRVLRNYHGLSIDKAPDIDGIFNTSL</sequence>
<comment type="caution">
    <text evidence="2">The sequence shown here is derived from an EMBL/GenBank/DDBJ whole genome shotgun (WGS) entry which is preliminary data.</text>
</comment>
<accession>A0AA88HIU0</accession>
<reference evidence="2" key="1">
    <citation type="submission" date="2023-07" db="EMBL/GenBank/DDBJ databases">
        <title>Chromosome-level genome assembly of Artemia franciscana.</title>
        <authorList>
            <person name="Jo E."/>
        </authorList>
    </citation>
    <scope>NUCLEOTIDE SEQUENCE</scope>
    <source>
        <tissue evidence="2">Whole body</tissue>
    </source>
</reference>
<dbReference type="AlphaFoldDB" id="A0AA88HIU0"/>
<organism evidence="2 3">
    <name type="scientific">Artemia franciscana</name>
    <name type="common">Brine shrimp</name>
    <name type="synonym">Artemia sanfranciscana</name>
    <dbReference type="NCBI Taxonomy" id="6661"/>
    <lineage>
        <taxon>Eukaryota</taxon>
        <taxon>Metazoa</taxon>
        <taxon>Ecdysozoa</taxon>
        <taxon>Arthropoda</taxon>
        <taxon>Crustacea</taxon>
        <taxon>Branchiopoda</taxon>
        <taxon>Anostraca</taxon>
        <taxon>Artemiidae</taxon>
        <taxon>Artemia</taxon>
    </lineage>
</organism>
<evidence type="ECO:0000313" key="2">
    <source>
        <dbReference type="EMBL" id="KAK2708336.1"/>
    </source>
</evidence>
<gene>
    <name evidence="2" type="ORF">QYM36_014072</name>
</gene>
<proteinExistence type="predicted"/>
<evidence type="ECO:0000256" key="1">
    <source>
        <dbReference type="SAM" id="MobiDB-lite"/>
    </source>
</evidence>
<name>A0AA88HIU0_ARTSF</name>
<feature type="region of interest" description="Disordered" evidence="1">
    <location>
        <begin position="79"/>
        <end position="101"/>
    </location>
</feature>